<evidence type="ECO:0000256" key="1">
    <source>
        <dbReference type="SAM" id="MobiDB-lite"/>
    </source>
</evidence>
<feature type="region of interest" description="Disordered" evidence="1">
    <location>
        <begin position="550"/>
        <end position="582"/>
    </location>
</feature>
<reference evidence="2 3" key="1">
    <citation type="submission" date="2023-02" db="EMBL/GenBank/DDBJ databases">
        <title>LHISI_Scaffold_Assembly.</title>
        <authorList>
            <person name="Stuart O.P."/>
            <person name="Cleave R."/>
            <person name="Magrath M.J.L."/>
            <person name="Mikheyev A.S."/>
        </authorList>
    </citation>
    <scope>NUCLEOTIDE SEQUENCE [LARGE SCALE GENOMIC DNA]</scope>
    <source>
        <strain evidence="2">Daus_M_001</strain>
        <tissue evidence="2">Leg muscle</tissue>
    </source>
</reference>
<feature type="compositionally biased region" description="Polar residues" evidence="1">
    <location>
        <begin position="565"/>
        <end position="578"/>
    </location>
</feature>
<feature type="compositionally biased region" description="Basic and acidic residues" evidence="1">
    <location>
        <begin position="72"/>
        <end position="86"/>
    </location>
</feature>
<evidence type="ECO:0000313" key="3">
    <source>
        <dbReference type="Proteomes" id="UP001159363"/>
    </source>
</evidence>
<protein>
    <submittedName>
        <fullName evidence="2">Uncharacterized protein</fullName>
    </submittedName>
</protein>
<sequence>MNKVMRPMVLRGQLGALFPYTTRKIRTGTGLTALFTRQSSENVSEVIWAALNIEVLIADVGEARSPRKPAFVRHDSHEQKSGDDPAGKQTGLAYPIVGGLSVKVKLANSCDTTLYRQRVNTDNDVTVRKPITTRNGTEITGTNSPPSHCSRALCPLLFTSSRSRLLEQRVFKLRCLLFGIRPPTSIKIEEKFGRFLTSRSSEPMRVIEVGMEQRWNEGAWETGEPREDPPTNGIVRRHSLMRISGSSRLTTQPPWLPCKQSGRVEKMHLEYFGKYKRRLSLGKARKEIESYVYAAHIFFLEGVVQLGPTESSPNISIPGIVEKDTMRGCKYNSKEEEKNAREKKKENYIDSLQQLQLHKVESDGMTIFFLKTVLAVVQPLPQRDKLRLRSDIMKLVMEYGDRNRCLARGLDHVTVECHRRVHYLEQWELHMNQLHMCERLSSALQGMFKMAAISTNTCITPPLHGHLDALMNPCKIPDCFATRRKTVTEDAQIVHWSRIHNILEKFRSGDAAGCARELRRKFKGCQLPRTSLQQLTLMKTKKGIYVAATSSGGMQGRGKRDISEETNSPAASSGTIPTCKNPGAITPGIEPELFHRASTSKVAKFLEAYDIEYKFVGANRSTQFLNPFVCTEFELPRPRQTLQWNSLTLNYLCRLLFPPPVATSYDSDDDRNTARLGRRSDEALGVRVSVAIAPSFLDLGRAGEGPEDTTALYTQCFIKRSTSLTARTGERFCATPIYKLESRGGRRNSTAFREGRHACCYSKVIRDGASFSEKQEYLVDSEVIRDGVNCSDKQKRLKLERLVDSEVIRDGASCSEKQERLVGSEIIRDGANFSEKKECLVDSEVIRDGASCSKKQECIFYSEVIRDGASCSDKKERLVDSEVIRDGEVILDDVKPRSRRSSCWIQNFLLYHSGHVSAILDVANQYITIFEASIPSSWTAIFVASTPPSWATILLQRGIELPDLRSPDLRHRPLGYRYMPWDKSLYVIYSLEMIK</sequence>
<dbReference type="Proteomes" id="UP001159363">
    <property type="component" value="Chromosome 1"/>
</dbReference>
<keyword evidence="3" id="KW-1185">Reference proteome</keyword>
<accession>A0ABQ9INM6</accession>
<name>A0ABQ9INM6_9NEOP</name>
<evidence type="ECO:0000313" key="2">
    <source>
        <dbReference type="EMBL" id="KAJ8897775.1"/>
    </source>
</evidence>
<organism evidence="2 3">
    <name type="scientific">Dryococelus australis</name>
    <dbReference type="NCBI Taxonomy" id="614101"/>
    <lineage>
        <taxon>Eukaryota</taxon>
        <taxon>Metazoa</taxon>
        <taxon>Ecdysozoa</taxon>
        <taxon>Arthropoda</taxon>
        <taxon>Hexapoda</taxon>
        <taxon>Insecta</taxon>
        <taxon>Pterygota</taxon>
        <taxon>Neoptera</taxon>
        <taxon>Polyneoptera</taxon>
        <taxon>Phasmatodea</taxon>
        <taxon>Verophasmatodea</taxon>
        <taxon>Anareolatae</taxon>
        <taxon>Phasmatidae</taxon>
        <taxon>Eurycanthinae</taxon>
        <taxon>Dryococelus</taxon>
    </lineage>
</organism>
<comment type="caution">
    <text evidence="2">The sequence shown here is derived from an EMBL/GenBank/DDBJ whole genome shotgun (WGS) entry which is preliminary data.</text>
</comment>
<gene>
    <name evidence="2" type="ORF">PR048_003125</name>
</gene>
<proteinExistence type="predicted"/>
<dbReference type="EMBL" id="JARBHB010000001">
    <property type="protein sequence ID" value="KAJ8897775.1"/>
    <property type="molecule type" value="Genomic_DNA"/>
</dbReference>
<feature type="region of interest" description="Disordered" evidence="1">
    <location>
        <begin position="68"/>
        <end position="89"/>
    </location>
</feature>